<reference evidence="11 12" key="1">
    <citation type="submission" date="2019-06" db="EMBL/GenBank/DDBJ databases">
        <title>A chromosomal-level reference genome of Carpinus fangiana (Coryloideae, Betulaceae).</title>
        <authorList>
            <person name="Yang X."/>
            <person name="Wang Z."/>
            <person name="Zhang L."/>
            <person name="Hao G."/>
            <person name="Liu J."/>
            <person name="Yang Y."/>
        </authorList>
    </citation>
    <scope>NUCLEOTIDE SEQUENCE [LARGE SCALE GENOMIC DNA]</scope>
    <source>
        <strain evidence="11">Cfa_2016G</strain>
        <tissue evidence="11">Leaf</tissue>
    </source>
</reference>
<evidence type="ECO:0000256" key="8">
    <source>
        <dbReference type="PIRSR" id="PIRSR000548-1"/>
    </source>
</evidence>
<evidence type="ECO:0000313" key="12">
    <source>
        <dbReference type="Proteomes" id="UP000327013"/>
    </source>
</evidence>
<dbReference type="InterPro" id="IPR014710">
    <property type="entry name" value="RmlC-like_jellyroll"/>
</dbReference>
<feature type="binding site" evidence="8">
    <location>
        <position position="212"/>
    </location>
    <ligand>
        <name>3',5'-cyclic AMP</name>
        <dbReference type="ChEBI" id="CHEBI:58165"/>
        <label>1</label>
    </ligand>
</feature>
<evidence type="ECO:0000313" key="11">
    <source>
        <dbReference type="EMBL" id="KAB8576224.1"/>
    </source>
</evidence>
<feature type="binding site" evidence="8">
    <location>
        <position position="203"/>
    </location>
    <ligand>
        <name>3',5'-cyclic AMP</name>
        <dbReference type="ChEBI" id="CHEBI:58165"/>
        <label>1</label>
    </ligand>
</feature>
<dbReference type="GO" id="GO:0033554">
    <property type="term" value="P:cellular response to stress"/>
    <property type="evidence" value="ECO:0007669"/>
    <property type="project" value="UniProtKB-ARBA"/>
</dbReference>
<protein>
    <recommendedName>
        <fullName evidence="2">cAMP-dependent protein kinase regulatory subunit</fullName>
    </recommendedName>
</protein>
<dbReference type="PIRSF" id="PIRSF000548">
    <property type="entry name" value="PK_regulatory"/>
    <property type="match status" value="1"/>
</dbReference>
<dbReference type="CDD" id="cd00038">
    <property type="entry name" value="CAP_ED"/>
    <property type="match status" value="2"/>
</dbReference>
<dbReference type="PANTHER" id="PTHR11635">
    <property type="entry name" value="CAMP-DEPENDENT PROTEIN KINASE REGULATORY CHAIN"/>
    <property type="match status" value="1"/>
</dbReference>
<dbReference type="InterPro" id="IPR050503">
    <property type="entry name" value="cAMP-dep_PK_reg_su-like"/>
</dbReference>
<sequence>MAESTFPGTNPFAPSRQSGMQTLSEEEDQAPHGSSAANTTDMNTTQQQHAFGSSGFEPLGGGPFGGQVPASSTLPQNYNYNRRTSVSAESMAPAGADDETWVPPVHPKTAEQISRLRKAVSPNFLFSHLEDGQTDQVLDALKEKPVPAKDIKIIEQGDAGDYFYVVEKGTFDIYVNPSGKIESGAQGLGNKVATISSGGSFGELALMYNAPRAATVISTEPSTLWQLDRVTFRRILMDNAFQRRRLYESFLAEVPLLSGLTDYERSKIADALNTQKFEPGATIIQEGDPGESFFLLEEGEAEVFRKGQSEPVASYKRGAYFGELALLDNKPRAASVISKSAVKLATLGKEGFQRLMGPVEDVMRRNDPRAAVPA</sequence>
<keyword evidence="6 8" id="KW-0547">Nucleotide-binding</keyword>
<evidence type="ECO:0000256" key="6">
    <source>
        <dbReference type="ARBA" id="ARBA00022741"/>
    </source>
</evidence>
<dbReference type="GO" id="GO:0005634">
    <property type="term" value="C:nucleus"/>
    <property type="evidence" value="ECO:0007669"/>
    <property type="project" value="TreeGrafter"/>
</dbReference>
<evidence type="ECO:0000256" key="5">
    <source>
        <dbReference type="ARBA" id="ARBA00022737"/>
    </source>
</evidence>
<keyword evidence="3" id="KW-0597">Phosphoprotein</keyword>
<accession>A0A5N6L2C1</accession>
<dbReference type="AlphaFoldDB" id="A0A5N6L2C1"/>
<feature type="compositionally biased region" description="Polar residues" evidence="9">
    <location>
        <begin position="35"/>
        <end position="50"/>
    </location>
</feature>
<dbReference type="PROSITE" id="PS50042">
    <property type="entry name" value="CNMP_BINDING_3"/>
    <property type="match status" value="2"/>
</dbReference>
<dbReference type="PRINTS" id="PR00103">
    <property type="entry name" value="CAMPKINASE"/>
</dbReference>
<dbReference type="OrthoDB" id="417078at2759"/>
<dbReference type="InterPro" id="IPR018490">
    <property type="entry name" value="cNMP-bd_dom_sf"/>
</dbReference>
<feature type="binding site" evidence="8">
    <location>
        <position position="323"/>
    </location>
    <ligand>
        <name>3',5'-cyclic AMP</name>
        <dbReference type="ChEBI" id="CHEBI:58165"/>
        <label>2</label>
    </ligand>
</feature>
<feature type="binding site" evidence="8">
    <location>
        <position position="332"/>
    </location>
    <ligand>
        <name>3',5'-cyclic AMP</name>
        <dbReference type="ChEBI" id="CHEBI:58165"/>
        <label>2</label>
    </ligand>
</feature>
<evidence type="ECO:0000259" key="10">
    <source>
        <dbReference type="PROSITE" id="PS50042"/>
    </source>
</evidence>
<proteinExistence type="inferred from homology"/>
<dbReference type="PROSITE" id="PS00888">
    <property type="entry name" value="CNMP_BINDING_1"/>
    <property type="match status" value="2"/>
</dbReference>
<feature type="domain" description="Cyclic nucleotide-binding" evidence="10">
    <location>
        <begin position="256"/>
        <end position="366"/>
    </location>
</feature>
<dbReference type="PROSITE" id="PS00889">
    <property type="entry name" value="CNMP_BINDING_2"/>
    <property type="match status" value="2"/>
</dbReference>
<evidence type="ECO:0000256" key="2">
    <source>
        <dbReference type="ARBA" id="ARBA00020355"/>
    </source>
</evidence>
<dbReference type="InterPro" id="IPR000595">
    <property type="entry name" value="cNMP-bd_dom"/>
</dbReference>
<dbReference type="GO" id="GO:0005952">
    <property type="term" value="C:cAMP-dependent protein kinase complex"/>
    <property type="evidence" value="ECO:0007669"/>
    <property type="project" value="InterPro"/>
</dbReference>
<dbReference type="EMBL" id="VIBQ01000066">
    <property type="protein sequence ID" value="KAB8576224.1"/>
    <property type="molecule type" value="Genomic_DNA"/>
</dbReference>
<dbReference type="GO" id="GO:0004862">
    <property type="term" value="F:cAMP-dependent protein kinase inhibitor activity"/>
    <property type="evidence" value="ECO:0007669"/>
    <property type="project" value="TreeGrafter"/>
</dbReference>
<keyword evidence="4 8" id="KW-0116">cAMP-binding</keyword>
<evidence type="ECO:0000256" key="7">
    <source>
        <dbReference type="ARBA" id="ARBA00023149"/>
    </source>
</evidence>
<name>A0A5N6L2C1_9ROSI</name>
<comment type="caution">
    <text evidence="11">The sequence shown here is derived from an EMBL/GenBank/DDBJ whole genome shotgun (WGS) entry which is preliminary data.</text>
</comment>
<dbReference type="PANTHER" id="PTHR11635:SF152">
    <property type="entry name" value="CAMP-DEPENDENT PROTEIN KINASE TYPE I REGULATORY SUBUNIT-RELATED"/>
    <property type="match status" value="1"/>
</dbReference>
<dbReference type="GO" id="GO:0005829">
    <property type="term" value="C:cytosol"/>
    <property type="evidence" value="ECO:0007669"/>
    <property type="project" value="TreeGrafter"/>
</dbReference>
<dbReference type="Pfam" id="PF00027">
    <property type="entry name" value="cNMP_binding"/>
    <property type="match status" value="2"/>
</dbReference>
<dbReference type="FunFam" id="2.60.120.10:FF:000039">
    <property type="entry name" value="cAMP-dependent protein kinase regulatory subunit"/>
    <property type="match status" value="1"/>
</dbReference>
<dbReference type="GO" id="GO:0034236">
    <property type="term" value="F:protein kinase A catalytic subunit binding"/>
    <property type="evidence" value="ECO:0007669"/>
    <property type="project" value="TreeGrafter"/>
</dbReference>
<feature type="region of interest" description="Disordered" evidence="9">
    <location>
        <begin position="1"/>
        <end position="77"/>
    </location>
</feature>
<keyword evidence="7 8" id="KW-0114">cAMP</keyword>
<gene>
    <name evidence="11" type="ORF">FH972_025752</name>
</gene>
<evidence type="ECO:0000256" key="9">
    <source>
        <dbReference type="SAM" id="MobiDB-lite"/>
    </source>
</evidence>
<comment type="similarity">
    <text evidence="1">Belongs to the cAMP-dependent kinase regulatory chain family.</text>
</comment>
<dbReference type="SMART" id="SM00100">
    <property type="entry name" value="cNMP"/>
    <property type="match status" value="2"/>
</dbReference>
<dbReference type="SUPFAM" id="SSF51206">
    <property type="entry name" value="cAMP-binding domain-like"/>
    <property type="match status" value="2"/>
</dbReference>
<dbReference type="InterPro" id="IPR018488">
    <property type="entry name" value="cNMP-bd_CS"/>
</dbReference>
<dbReference type="Proteomes" id="UP000327013">
    <property type="component" value="Unassembled WGS sequence"/>
</dbReference>
<evidence type="ECO:0000256" key="3">
    <source>
        <dbReference type="ARBA" id="ARBA00022553"/>
    </source>
</evidence>
<evidence type="ECO:0000256" key="4">
    <source>
        <dbReference type="ARBA" id="ARBA00022566"/>
    </source>
</evidence>
<feature type="domain" description="Cyclic nucleotide-binding" evidence="10">
    <location>
        <begin position="125"/>
        <end position="253"/>
    </location>
</feature>
<evidence type="ECO:0000256" key="1">
    <source>
        <dbReference type="ARBA" id="ARBA00005753"/>
    </source>
</evidence>
<dbReference type="GO" id="GO:0030552">
    <property type="term" value="F:cAMP binding"/>
    <property type="evidence" value="ECO:0007669"/>
    <property type="project" value="UniProtKB-KW"/>
</dbReference>
<keyword evidence="5" id="KW-0677">Repeat</keyword>
<keyword evidence="12" id="KW-1185">Reference proteome</keyword>
<dbReference type="InterPro" id="IPR012198">
    <property type="entry name" value="cAMP_dep_PK_reg_su"/>
</dbReference>
<organism evidence="11 12">
    <name type="scientific">Carpinus fangiana</name>
    <dbReference type="NCBI Taxonomy" id="176857"/>
    <lineage>
        <taxon>Eukaryota</taxon>
        <taxon>Viridiplantae</taxon>
        <taxon>Streptophyta</taxon>
        <taxon>Embryophyta</taxon>
        <taxon>Tracheophyta</taxon>
        <taxon>Spermatophyta</taxon>
        <taxon>Magnoliopsida</taxon>
        <taxon>eudicotyledons</taxon>
        <taxon>Gunneridae</taxon>
        <taxon>Pentapetalae</taxon>
        <taxon>rosids</taxon>
        <taxon>fabids</taxon>
        <taxon>Fagales</taxon>
        <taxon>Betulaceae</taxon>
        <taxon>Carpinus</taxon>
    </lineage>
</organism>
<dbReference type="Gene3D" id="2.60.120.10">
    <property type="entry name" value="Jelly Rolls"/>
    <property type="match status" value="2"/>
</dbReference>
<dbReference type="FunFam" id="2.60.120.10:FF:000006">
    <property type="entry name" value="cAMP-dependent protein kinase type I-alpha regulatory subunit"/>
    <property type="match status" value="1"/>
</dbReference>